<evidence type="ECO:0000256" key="5">
    <source>
        <dbReference type="PROSITE-ProRule" id="PRU01363"/>
    </source>
</evidence>
<feature type="region of interest" description="N-terminal hotdog fold" evidence="5">
    <location>
        <begin position="1403"/>
        <end position="1517"/>
    </location>
</feature>
<dbReference type="CDD" id="cd00833">
    <property type="entry name" value="PKS"/>
    <property type="match status" value="1"/>
</dbReference>
<dbReference type="PROSITE" id="PS52004">
    <property type="entry name" value="KS3_2"/>
    <property type="match status" value="1"/>
</dbReference>
<dbReference type="Gene3D" id="3.30.70.250">
    <property type="entry name" value="Malonyl-CoA ACP transacylase, ACP-binding"/>
    <property type="match status" value="1"/>
</dbReference>
<dbReference type="SUPFAM" id="SSF51735">
    <property type="entry name" value="NAD(P)-binding Rossmann-fold domains"/>
    <property type="match status" value="2"/>
</dbReference>
<dbReference type="Pfam" id="PF00109">
    <property type="entry name" value="ketoacyl-synt"/>
    <property type="match status" value="1"/>
</dbReference>
<comment type="caution">
    <text evidence="10">The sequence shown here is derived from an EMBL/GenBank/DDBJ whole genome shotgun (WGS) entry which is preliminary data.</text>
</comment>
<dbReference type="InterPro" id="IPR049551">
    <property type="entry name" value="PKS_DH_C"/>
</dbReference>
<dbReference type="SUPFAM" id="SSF53901">
    <property type="entry name" value="Thiolase-like"/>
    <property type="match status" value="1"/>
</dbReference>
<dbReference type="PANTHER" id="PTHR43775:SF37">
    <property type="entry name" value="SI:DKEY-61P9.11"/>
    <property type="match status" value="1"/>
</dbReference>
<dbReference type="InterPro" id="IPR050091">
    <property type="entry name" value="PKS_NRPS_Biosynth_Enz"/>
</dbReference>
<dbReference type="Gene3D" id="1.10.1200.10">
    <property type="entry name" value="ACP-like"/>
    <property type="match status" value="1"/>
</dbReference>
<sequence>MTGSAAPDRRAIITDALRRIDDLTARLKTAEEGILEPIAVVGIGCRLPGGVWGPDDYWQLLEEGRDGVVRVPGERWDADALYSADHTVPGTICNREGGFLTGWDPAEFDAEFFGISPREAAGMDPQQRLLLEVAWEAIEHAGIVPATLRGTRTGVYVGLTTNDYSLTFAGDLAPEEIDPYVPFGSAHNFAAGRLSYFLGLNGPAIVLDTACSSSLAAVHLACEGLRRRQSDAALVAGVNLVLSPENSIACSRWGMLAPDGRCKAFDAAADGYVRSEGVGVVVLKRLSDAQRDGDRVLAVVRGTAVNQDGASSGQTVPNGPAQQALLRQALAASRLAPSDIDYIEAHGTGTALGDPIELDTLDRVFGDRAGSAPLVVGTVKTNLGHLESAAGIAGFIKTVLSVRAARIPRLLHFSELTPHACDGAARFVFPTDSLAWPNPAQEPARPRRAGVSSFGVSGTNAHVVVEQAPDSTTPVPEHGAPQSVSRLLITGKTPGRVAASAAALADWLTGDGAAVPLPDVAHALADQRARFPRSASVIAADREQAVAGLRAVAGGYPLPGVVPVHEGVCRPGIVFTFSGQGSQWAGMARRLLRDEPAFAAAVDEIEPDFVEVVGFSLRDVLESGVAVAGIDRIQPVLVGLQLALVALWRAYGAVPDAVIGHSMGEVAAAVVAGALSRRDGLKVIATRSRLMREHLAGRGAMALLGLPAAEVADLLRAAGPAFDQVSVAVVASPRQTAVAGPPDQIDAVIAAVAARELLARRVEVDVASHHATVDPILGALRAELAGLTPSAPTIPVYSTVRPGETAPVFDADYWVDNLRKPVQFASAVAAASERFGTFVEISPHPILAYAVDDTLAAAHHHTLGTLARDTHDGVTFHTNLAAAQGASPSLPTPPVRRHVALPTMAWQRGRYWITPARPKPRGDSAGAPAAVPDGGPHGWFLELDHPVRPLAPATGTPAERWVVVADGDHGADLAAALGAGATALTPADLADPARPTSFAAAERVLFAPAATLETFDPAAAQRLFVVLGRLAALLRGSGARLTILTRNAQPAADGDRVDPAHAGLWGAGRTLALEQPAEWGGLIDVDAAVPARLAARCVLDESTAADEEDQVVYRAGVRRVPRLRRASAPAALTALEPGHASLVVGGTGNIGPHLIRQLARMGAGTIVVVSRRGGLPDGLAEELGATATLVSVAADAADPAAMAAVFDRFGVDLPPLDGVYVASLAGGAGQIADLTADEIAGMFRPKVDAVAVLHELTLATPARRFVLFSSVTGVLGSRWLGHYTAANAYVDAFAYARRAAGLPATVVDWGLFASWAQAQPETAAAGLEPMPNDAAVRVLAHALAPGAPTRSIIAGADWPRLAEAYRMRGTLRVVDDLLVQGSQGASESAAVVAISDLDTPRPGTLLGTERPDGAGGREWLARLDPAARPYPGAHRVRGVEVVPVSVLVATLLAAAEAGGSAVADVRLEYPVVLDRPRALRVSVSAAGGIVLATNATGEPDGWVRHASAASTANDSRGDHDTHDRDAVDRAAVERSDVEGADAVPAYDAAAAEGLARAWGVEGRPYAWEVRSHDTGSGTLRAEVSGGDARGDGPVRTALLDAAVHLGRLAGAVERGLMLPTSVAAVRWPAGTVPADAVIEVRRRSGGADELVVDLAVRDAAGELLGEVAGLRMAAVDPDALPTSEPSHAAADADVDAPDWGAMARPAIEAELVARLRVILARELGMPPDAVDTERPFPELGLDSMMAMAVLRDAKGLVGFDLSATMLWDHPTVVALAAFLAERLAPQERTATSSWRAASAADGAARDEESGGDVLGLLAGEPGGADAGAGVLDELFESVETLSAGSEGGV</sequence>
<dbReference type="Pfam" id="PF02801">
    <property type="entry name" value="Ketoacyl-synt_C"/>
    <property type="match status" value="1"/>
</dbReference>
<dbReference type="InterPro" id="IPR036291">
    <property type="entry name" value="NAD(P)-bd_dom_sf"/>
</dbReference>
<dbReference type="SMART" id="SM01294">
    <property type="entry name" value="PKS_PP_betabranch"/>
    <property type="match status" value="1"/>
</dbReference>
<dbReference type="InterPro" id="IPR018201">
    <property type="entry name" value="Ketoacyl_synth_AS"/>
</dbReference>
<dbReference type="InterPro" id="IPR016035">
    <property type="entry name" value="Acyl_Trfase/lysoPLipase"/>
</dbReference>
<evidence type="ECO:0000256" key="3">
    <source>
        <dbReference type="ARBA" id="ARBA00022679"/>
    </source>
</evidence>
<evidence type="ECO:0000313" key="11">
    <source>
        <dbReference type="Proteomes" id="UP001500635"/>
    </source>
</evidence>
<dbReference type="Gene3D" id="3.40.47.10">
    <property type="match status" value="1"/>
</dbReference>
<keyword evidence="3" id="KW-0808">Transferase</keyword>
<gene>
    <name evidence="10" type="ORF">GCM10023147_46460</name>
</gene>
<dbReference type="InterPro" id="IPR014043">
    <property type="entry name" value="Acyl_transferase_dom"/>
</dbReference>
<evidence type="ECO:0000256" key="4">
    <source>
        <dbReference type="ARBA" id="ARBA00023268"/>
    </source>
</evidence>
<dbReference type="Pfam" id="PF00698">
    <property type="entry name" value="Acyl_transf_1"/>
    <property type="match status" value="1"/>
</dbReference>
<dbReference type="PROSITE" id="PS00012">
    <property type="entry name" value="PHOSPHOPANTETHEINE"/>
    <property type="match status" value="1"/>
</dbReference>
<dbReference type="InterPro" id="IPR049552">
    <property type="entry name" value="PKS_DH_N"/>
</dbReference>
<dbReference type="EMBL" id="BAABFR010000119">
    <property type="protein sequence ID" value="GAA4404235.1"/>
    <property type="molecule type" value="Genomic_DNA"/>
</dbReference>
<dbReference type="InterPro" id="IPR009081">
    <property type="entry name" value="PP-bd_ACP"/>
</dbReference>
<accession>A0ABP8KD83</accession>
<dbReference type="PROSITE" id="PS52019">
    <property type="entry name" value="PKS_MFAS_DH"/>
    <property type="match status" value="1"/>
</dbReference>
<keyword evidence="1" id="KW-0596">Phosphopantetheine</keyword>
<dbReference type="Pfam" id="PF08659">
    <property type="entry name" value="KR"/>
    <property type="match status" value="1"/>
</dbReference>
<dbReference type="InterPro" id="IPR013968">
    <property type="entry name" value="PKS_KR"/>
</dbReference>
<feature type="domain" description="Carrier" evidence="7">
    <location>
        <begin position="1706"/>
        <end position="1783"/>
    </location>
</feature>
<reference evidence="11" key="1">
    <citation type="journal article" date="2019" name="Int. J. Syst. Evol. Microbiol.">
        <title>The Global Catalogue of Microorganisms (GCM) 10K type strain sequencing project: providing services to taxonomists for standard genome sequencing and annotation.</title>
        <authorList>
            <consortium name="The Broad Institute Genomics Platform"/>
            <consortium name="The Broad Institute Genome Sequencing Center for Infectious Disease"/>
            <person name="Wu L."/>
            <person name="Ma J."/>
        </authorList>
    </citation>
    <scope>NUCLEOTIDE SEQUENCE [LARGE SCALE GENOMIC DNA]</scope>
    <source>
        <strain evidence="11">JCM 17688</strain>
    </source>
</reference>
<dbReference type="InterPro" id="IPR020806">
    <property type="entry name" value="PKS_PP-bd"/>
</dbReference>
<name>A0ABP8KD83_9ACTN</name>
<evidence type="ECO:0000313" key="10">
    <source>
        <dbReference type="EMBL" id="GAA4404235.1"/>
    </source>
</evidence>
<dbReference type="SMART" id="SM00826">
    <property type="entry name" value="PKS_DH"/>
    <property type="match status" value="1"/>
</dbReference>
<dbReference type="Pfam" id="PF00550">
    <property type="entry name" value="PP-binding"/>
    <property type="match status" value="1"/>
</dbReference>
<feature type="active site" description="Proton donor; for dehydratase activity" evidence="5">
    <location>
        <position position="1600"/>
    </location>
</feature>
<evidence type="ECO:0000256" key="2">
    <source>
        <dbReference type="ARBA" id="ARBA00022553"/>
    </source>
</evidence>
<dbReference type="SUPFAM" id="SSF47336">
    <property type="entry name" value="ACP-like"/>
    <property type="match status" value="1"/>
</dbReference>
<keyword evidence="2" id="KW-0597">Phosphoprotein</keyword>
<dbReference type="Gene3D" id="3.40.50.720">
    <property type="entry name" value="NAD(P)-binding Rossmann-like Domain"/>
    <property type="match status" value="1"/>
</dbReference>
<evidence type="ECO:0000259" key="8">
    <source>
        <dbReference type="PROSITE" id="PS52004"/>
    </source>
</evidence>
<dbReference type="InterPro" id="IPR057326">
    <property type="entry name" value="KR_dom"/>
</dbReference>
<feature type="region of interest" description="Disordered" evidence="6">
    <location>
        <begin position="1790"/>
        <end position="1818"/>
    </location>
</feature>
<dbReference type="SMART" id="SM00822">
    <property type="entry name" value="PKS_KR"/>
    <property type="match status" value="1"/>
</dbReference>
<dbReference type="RefSeq" id="WP_345000660.1">
    <property type="nucleotide sequence ID" value="NZ_BAABFR010000119.1"/>
</dbReference>
<feature type="region of interest" description="C-terminal hotdog fold" evidence="5">
    <location>
        <begin position="1537"/>
        <end position="1681"/>
    </location>
</feature>
<dbReference type="SUPFAM" id="SSF55048">
    <property type="entry name" value="Probable ACP-binding domain of malonyl-CoA ACP transacylase"/>
    <property type="match status" value="1"/>
</dbReference>
<protein>
    <recommendedName>
        <fullName evidence="12">Acyl transferase domain-containing protein</fullName>
    </recommendedName>
</protein>
<evidence type="ECO:0008006" key="12">
    <source>
        <dbReference type="Google" id="ProtNLM"/>
    </source>
</evidence>
<dbReference type="InterPro" id="IPR014030">
    <property type="entry name" value="Ketoacyl_synth_N"/>
</dbReference>
<dbReference type="PANTHER" id="PTHR43775">
    <property type="entry name" value="FATTY ACID SYNTHASE"/>
    <property type="match status" value="1"/>
</dbReference>
<dbReference type="SUPFAM" id="SSF52151">
    <property type="entry name" value="FabD/lysophospholipase-like"/>
    <property type="match status" value="1"/>
</dbReference>
<dbReference type="InterPro" id="IPR014031">
    <property type="entry name" value="Ketoacyl_synth_C"/>
</dbReference>
<evidence type="ECO:0000256" key="6">
    <source>
        <dbReference type="SAM" id="MobiDB-lite"/>
    </source>
</evidence>
<dbReference type="PROSITE" id="PS00606">
    <property type="entry name" value="KS3_1"/>
    <property type="match status" value="1"/>
</dbReference>
<dbReference type="Pfam" id="PF21089">
    <property type="entry name" value="PKS_DH_N"/>
    <property type="match status" value="1"/>
</dbReference>
<dbReference type="InterPro" id="IPR042104">
    <property type="entry name" value="PKS_dehydratase_sf"/>
</dbReference>
<dbReference type="Gene3D" id="3.10.129.110">
    <property type="entry name" value="Polyketide synthase dehydratase"/>
    <property type="match status" value="1"/>
</dbReference>
<dbReference type="CDD" id="cd05274">
    <property type="entry name" value="KR_FAS_SDR_x"/>
    <property type="match status" value="1"/>
</dbReference>
<keyword evidence="11" id="KW-1185">Reference proteome</keyword>
<dbReference type="PROSITE" id="PS50075">
    <property type="entry name" value="CARRIER"/>
    <property type="match status" value="1"/>
</dbReference>
<dbReference type="InterPro" id="IPR006162">
    <property type="entry name" value="Ppantetheine_attach_site"/>
</dbReference>
<evidence type="ECO:0000259" key="7">
    <source>
        <dbReference type="PROSITE" id="PS50075"/>
    </source>
</evidence>
<proteinExistence type="predicted"/>
<dbReference type="InterPro" id="IPR016039">
    <property type="entry name" value="Thiolase-like"/>
</dbReference>
<dbReference type="InterPro" id="IPR016036">
    <property type="entry name" value="Malonyl_transacylase_ACP-bd"/>
</dbReference>
<dbReference type="InterPro" id="IPR049900">
    <property type="entry name" value="PKS_mFAS_DH"/>
</dbReference>
<keyword evidence="4" id="KW-0511">Multifunctional enzyme</keyword>
<feature type="domain" description="PKS/mFAS DH" evidence="9">
    <location>
        <begin position="1403"/>
        <end position="1681"/>
    </location>
</feature>
<dbReference type="InterPro" id="IPR036736">
    <property type="entry name" value="ACP-like_sf"/>
</dbReference>
<organism evidence="10 11">
    <name type="scientific">Tsukamurella soli</name>
    <dbReference type="NCBI Taxonomy" id="644556"/>
    <lineage>
        <taxon>Bacteria</taxon>
        <taxon>Bacillati</taxon>
        <taxon>Actinomycetota</taxon>
        <taxon>Actinomycetes</taxon>
        <taxon>Mycobacteriales</taxon>
        <taxon>Tsukamurellaceae</taxon>
        <taxon>Tsukamurella</taxon>
    </lineage>
</organism>
<evidence type="ECO:0000259" key="9">
    <source>
        <dbReference type="PROSITE" id="PS52019"/>
    </source>
</evidence>
<dbReference type="Pfam" id="PF14765">
    <property type="entry name" value="PS-DH"/>
    <property type="match status" value="1"/>
</dbReference>
<dbReference type="InterPro" id="IPR020841">
    <property type="entry name" value="PKS_Beta-ketoAc_synthase_dom"/>
</dbReference>
<dbReference type="SMART" id="SM00823">
    <property type="entry name" value="PKS_PP"/>
    <property type="match status" value="1"/>
</dbReference>
<feature type="domain" description="Ketosynthase family 3 (KS3)" evidence="8">
    <location>
        <begin position="35"/>
        <end position="467"/>
    </location>
</feature>
<dbReference type="SMART" id="SM00827">
    <property type="entry name" value="PKS_AT"/>
    <property type="match status" value="1"/>
</dbReference>
<feature type="active site" description="Proton acceptor; for dehydratase activity" evidence="5">
    <location>
        <position position="1434"/>
    </location>
</feature>
<feature type="compositionally biased region" description="Low complexity" evidence="6">
    <location>
        <begin position="1790"/>
        <end position="1802"/>
    </location>
</feature>
<dbReference type="InterPro" id="IPR001227">
    <property type="entry name" value="Ac_transferase_dom_sf"/>
</dbReference>
<dbReference type="Gene3D" id="3.40.366.10">
    <property type="entry name" value="Malonyl-Coenzyme A Acyl Carrier Protein, domain 2"/>
    <property type="match status" value="1"/>
</dbReference>
<dbReference type="InterPro" id="IPR020807">
    <property type="entry name" value="PKS_DH"/>
</dbReference>
<evidence type="ECO:0000256" key="1">
    <source>
        <dbReference type="ARBA" id="ARBA00022450"/>
    </source>
</evidence>
<dbReference type="Proteomes" id="UP001500635">
    <property type="component" value="Unassembled WGS sequence"/>
</dbReference>
<dbReference type="SMART" id="SM00825">
    <property type="entry name" value="PKS_KS"/>
    <property type="match status" value="1"/>
</dbReference>